<evidence type="ECO:0000313" key="4">
    <source>
        <dbReference type="EMBL" id="AXA35367.1"/>
    </source>
</evidence>
<dbReference type="InterPro" id="IPR034904">
    <property type="entry name" value="FSCA_dom_sf"/>
</dbReference>
<dbReference type="PANTHER" id="PTHR11178:SF25">
    <property type="entry name" value="NIFU-LIKE PROTEIN 3, CHLOROPLASTIC"/>
    <property type="match status" value="1"/>
</dbReference>
<dbReference type="Gene3D" id="3.30.300.130">
    <property type="entry name" value="Fe-S cluster assembly (FSCA)"/>
    <property type="match status" value="1"/>
</dbReference>
<accession>A0A2Z4Y2C4</accession>
<dbReference type="PANTHER" id="PTHR11178">
    <property type="entry name" value="IRON-SULFUR CLUSTER SCAFFOLD PROTEIN NFU-RELATED"/>
    <property type="match status" value="1"/>
</dbReference>
<evidence type="ECO:0000313" key="5">
    <source>
        <dbReference type="Proteomes" id="UP000262583"/>
    </source>
</evidence>
<dbReference type="GO" id="GO:0005506">
    <property type="term" value="F:iron ion binding"/>
    <property type="evidence" value="ECO:0007669"/>
    <property type="project" value="InterPro"/>
</dbReference>
<feature type="compositionally biased region" description="Basic and acidic residues" evidence="2">
    <location>
        <begin position="1"/>
        <end position="11"/>
    </location>
</feature>
<dbReference type="GO" id="GO:0016226">
    <property type="term" value="P:iron-sulfur cluster assembly"/>
    <property type="evidence" value="ECO:0007669"/>
    <property type="project" value="InterPro"/>
</dbReference>
<dbReference type="SUPFAM" id="SSF117916">
    <property type="entry name" value="Fe-S cluster assembly (FSCA) domain-like"/>
    <property type="match status" value="1"/>
</dbReference>
<dbReference type="Pfam" id="PF01106">
    <property type="entry name" value="NifU"/>
    <property type="match status" value="1"/>
</dbReference>
<dbReference type="EMBL" id="CP030759">
    <property type="protein sequence ID" value="AXA35367.1"/>
    <property type="molecule type" value="Genomic_DNA"/>
</dbReference>
<organism evidence="4 5">
    <name type="scientific">Sumerlaea chitinivorans</name>
    <dbReference type="NCBI Taxonomy" id="2250252"/>
    <lineage>
        <taxon>Bacteria</taxon>
        <taxon>Candidatus Sumerlaeota</taxon>
        <taxon>Candidatus Sumerlaeia</taxon>
        <taxon>Candidatus Sumerlaeales</taxon>
        <taxon>Candidatus Sumerlaeaceae</taxon>
        <taxon>Candidatus Sumerlaea</taxon>
    </lineage>
</organism>
<feature type="region of interest" description="Disordered" evidence="2">
    <location>
        <begin position="1"/>
        <end position="29"/>
    </location>
</feature>
<proteinExistence type="inferred from homology"/>
<comment type="similarity">
    <text evidence="1">Belongs to the NifU family.</text>
</comment>
<dbReference type="GO" id="GO:0051536">
    <property type="term" value="F:iron-sulfur cluster binding"/>
    <property type="evidence" value="ECO:0007669"/>
    <property type="project" value="InterPro"/>
</dbReference>
<gene>
    <name evidence="4" type="ORF">BRCON_0590</name>
</gene>
<reference evidence="4 5" key="1">
    <citation type="submission" date="2018-05" db="EMBL/GenBank/DDBJ databases">
        <title>A metagenomic window into the 2 km-deep terrestrial subsurface aquifer revealed taxonomically and functionally diverse microbial community comprising novel uncultured bacterial lineages.</title>
        <authorList>
            <person name="Kadnikov V.V."/>
            <person name="Mardanov A.V."/>
            <person name="Beletsky A.V."/>
            <person name="Banks D."/>
            <person name="Pimenov N.V."/>
            <person name="Frank Y.A."/>
            <person name="Karnachuk O.V."/>
            <person name="Ravin N.V."/>
        </authorList>
    </citation>
    <scope>NUCLEOTIDE SEQUENCE [LARGE SCALE GENOMIC DNA]</scope>
    <source>
        <strain evidence="4">BY</strain>
    </source>
</reference>
<sequence>MGIFDPIRKQQEQASSSDASPQEQSTGSPVDTAIFAKVEPLIAQIRPYIQADGGDIELVRVENRVVYVRLQGACVGCPSSIYTLKMGVEARIVEMVPEVVSVEMI</sequence>
<protein>
    <submittedName>
        <fullName evidence="4">Iron-sulfur cluster assembly scaffold protein NifU</fullName>
    </submittedName>
</protein>
<evidence type="ECO:0000256" key="2">
    <source>
        <dbReference type="SAM" id="MobiDB-lite"/>
    </source>
</evidence>
<name>A0A2Z4Y2C4_SUMC1</name>
<feature type="compositionally biased region" description="Polar residues" evidence="2">
    <location>
        <begin position="12"/>
        <end position="29"/>
    </location>
</feature>
<evidence type="ECO:0000256" key="1">
    <source>
        <dbReference type="ARBA" id="ARBA00006420"/>
    </source>
</evidence>
<feature type="domain" description="NIF system FeS cluster assembly NifU C-terminal" evidence="3">
    <location>
        <begin position="38"/>
        <end position="103"/>
    </location>
</feature>
<dbReference type="KEGG" id="schv:BRCON_0590"/>
<dbReference type="InterPro" id="IPR001075">
    <property type="entry name" value="NIF_FeS_clus_asmbl_NifU_C"/>
</dbReference>
<dbReference type="Proteomes" id="UP000262583">
    <property type="component" value="Chromosome"/>
</dbReference>
<evidence type="ECO:0000259" key="3">
    <source>
        <dbReference type="Pfam" id="PF01106"/>
    </source>
</evidence>
<dbReference type="AlphaFoldDB" id="A0A2Z4Y2C4"/>